<reference evidence="4 5" key="1">
    <citation type="submission" date="2019-05" db="EMBL/GenBank/DDBJ databases">
        <title>Hymenobacter edaphi sp. nov., isolated from abandoned arsenic-contaminated farmland soil.</title>
        <authorList>
            <person name="Nie L."/>
        </authorList>
    </citation>
    <scope>NUCLEOTIDE SEQUENCE [LARGE SCALE GENOMIC DNA]</scope>
    <source>
        <strain evidence="4 5">1-3-3-8</strain>
    </source>
</reference>
<gene>
    <name evidence="4" type="ORF">FDY95_05735</name>
</gene>
<evidence type="ECO:0000313" key="5">
    <source>
        <dbReference type="Proteomes" id="UP000305517"/>
    </source>
</evidence>
<protein>
    <submittedName>
        <fullName evidence="4">DUF4142 domain-containing protein</fullName>
    </submittedName>
</protein>
<dbReference type="AlphaFoldDB" id="A0A5R8WU69"/>
<evidence type="ECO:0000256" key="1">
    <source>
        <dbReference type="SAM" id="MobiDB-lite"/>
    </source>
</evidence>
<feature type="chain" id="PRO_5024425734" evidence="2">
    <location>
        <begin position="22"/>
        <end position="200"/>
    </location>
</feature>
<feature type="region of interest" description="Disordered" evidence="1">
    <location>
        <begin position="20"/>
        <end position="52"/>
    </location>
</feature>
<dbReference type="RefSeq" id="WP_138075787.1">
    <property type="nucleotide sequence ID" value="NZ_VAJM01000002.1"/>
</dbReference>
<keyword evidence="5" id="KW-1185">Reference proteome</keyword>
<evidence type="ECO:0000256" key="2">
    <source>
        <dbReference type="SAM" id="SignalP"/>
    </source>
</evidence>
<dbReference type="EMBL" id="VAJM01000002">
    <property type="protein sequence ID" value="TLM95287.1"/>
    <property type="molecule type" value="Genomic_DNA"/>
</dbReference>
<feature type="signal peptide" evidence="2">
    <location>
        <begin position="1"/>
        <end position="21"/>
    </location>
</feature>
<evidence type="ECO:0000313" key="4">
    <source>
        <dbReference type="EMBL" id="TLM95287.1"/>
    </source>
</evidence>
<dbReference type="InterPro" id="IPR025419">
    <property type="entry name" value="DUF4142"/>
</dbReference>
<dbReference type="PANTHER" id="PTHR38593">
    <property type="entry name" value="BLR2558 PROTEIN"/>
    <property type="match status" value="1"/>
</dbReference>
<organism evidence="4 5">
    <name type="scientific">Hymenobacter jeollabukensis</name>
    <dbReference type="NCBI Taxonomy" id="2025313"/>
    <lineage>
        <taxon>Bacteria</taxon>
        <taxon>Pseudomonadati</taxon>
        <taxon>Bacteroidota</taxon>
        <taxon>Cytophagia</taxon>
        <taxon>Cytophagales</taxon>
        <taxon>Hymenobacteraceae</taxon>
        <taxon>Hymenobacter</taxon>
    </lineage>
</organism>
<dbReference type="Gene3D" id="1.20.1260.10">
    <property type="match status" value="1"/>
</dbReference>
<dbReference type="Pfam" id="PF13628">
    <property type="entry name" value="DUF4142"/>
    <property type="match status" value="1"/>
</dbReference>
<sequence>MHSFTLAAVAALALSSLGACSGNKDPQETAQEQNEVKNDAATPSTEMGKVEEKKMDFDSEFLTKAASGGMLEVELGKLVSQKGVSAEAKQFAQHMVTDHTKANEELKAIAARKNITLPDGLADDHKDVYDDVADEKGLDMDKKYLKEMQKDHEEDVKEFTEASVKASDPDIKAFATKTLPTLKMHLDMVNKDLPKVEAMK</sequence>
<evidence type="ECO:0000259" key="3">
    <source>
        <dbReference type="Pfam" id="PF13628"/>
    </source>
</evidence>
<accession>A0A5R8WU69</accession>
<dbReference type="InterPro" id="IPR012347">
    <property type="entry name" value="Ferritin-like"/>
</dbReference>
<feature type="domain" description="DUF4142" evidence="3">
    <location>
        <begin position="58"/>
        <end position="190"/>
    </location>
</feature>
<dbReference type="OrthoDB" id="883203at2"/>
<keyword evidence="2" id="KW-0732">Signal</keyword>
<proteinExistence type="predicted"/>
<name>A0A5R8WU69_9BACT</name>
<dbReference type="PANTHER" id="PTHR38593:SF1">
    <property type="entry name" value="BLR2558 PROTEIN"/>
    <property type="match status" value="1"/>
</dbReference>
<dbReference type="Proteomes" id="UP000305517">
    <property type="component" value="Unassembled WGS sequence"/>
</dbReference>
<comment type="caution">
    <text evidence="4">The sequence shown here is derived from an EMBL/GenBank/DDBJ whole genome shotgun (WGS) entry which is preliminary data.</text>
</comment>